<dbReference type="STRING" id="1120996.SAMN02746066_04582"/>
<dbReference type="OrthoDB" id="9808614at2"/>
<accession>A0A1M7NMD3</accession>
<dbReference type="GO" id="GO:0003677">
    <property type="term" value="F:DNA binding"/>
    <property type="evidence" value="ECO:0007669"/>
    <property type="project" value="UniProtKB-KW"/>
</dbReference>
<proteinExistence type="predicted"/>
<name>A0A1M7NMD3_9FIRM</name>
<dbReference type="PROSITE" id="PS50930">
    <property type="entry name" value="HTH_LYTTR"/>
    <property type="match status" value="1"/>
</dbReference>
<dbReference type="PANTHER" id="PTHR37299:SF4">
    <property type="entry name" value="TRANSCRIPTIONAL REGULATOR"/>
    <property type="match status" value="1"/>
</dbReference>
<reference evidence="2 3" key="1">
    <citation type="submission" date="2016-11" db="EMBL/GenBank/DDBJ databases">
        <authorList>
            <person name="Jaros S."/>
            <person name="Januszkiewicz K."/>
            <person name="Wedrychowicz H."/>
        </authorList>
    </citation>
    <scope>NUCLEOTIDE SEQUENCE [LARGE SCALE GENOMIC DNA]</scope>
    <source>
        <strain evidence="2 3">DSM 15930</strain>
    </source>
</reference>
<dbReference type="Pfam" id="PF04397">
    <property type="entry name" value="LytTR"/>
    <property type="match status" value="1"/>
</dbReference>
<dbReference type="PANTHER" id="PTHR37299">
    <property type="entry name" value="TRANSCRIPTIONAL REGULATOR-RELATED"/>
    <property type="match status" value="1"/>
</dbReference>
<dbReference type="InterPro" id="IPR046947">
    <property type="entry name" value="LytR-like"/>
</dbReference>
<protein>
    <submittedName>
        <fullName evidence="2">LytTr DNA-binding domain-containing protein</fullName>
    </submittedName>
</protein>
<dbReference type="EMBL" id="FRCP01000032">
    <property type="protein sequence ID" value="SHN04490.1"/>
    <property type="molecule type" value="Genomic_DNA"/>
</dbReference>
<gene>
    <name evidence="2" type="ORF">SAMN02746066_04582</name>
</gene>
<dbReference type="SMART" id="SM00850">
    <property type="entry name" value="LytTR"/>
    <property type="match status" value="1"/>
</dbReference>
<evidence type="ECO:0000313" key="3">
    <source>
        <dbReference type="Proteomes" id="UP000184038"/>
    </source>
</evidence>
<dbReference type="RefSeq" id="WP_073291853.1">
    <property type="nucleotide sequence ID" value="NZ_FRCP01000032.1"/>
</dbReference>
<organism evidence="2 3">
    <name type="scientific">Anaerosporobacter mobilis DSM 15930</name>
    <dbReference type="NCBI Taxonomy" id="1120996"/>
    <lineage>
        <taxon>Bacteria</taxon>
        <taxon>Bacillati</taxon>
        <taxon>Bacillota</taxon>
        <taxon>Clostridia</taxon>
        <taxon>Lachnospirales</taxon>
        <taxon>Lachnospiraceae</taxon>
        <taxon>Anaerosporobacter</taxon>
    </lineage>
</organism>
<sequence length="146" mass="17157">MLVHTEKIESGEDEVIIRYKVMTKQVKDIIEYMSVQVPPILGSIDKEQYILLQNDIYYFESVDNTVFAYTKKNSYETKHTLNELESVVSDRRFFRCNKSVIVNINKIQSLRSNVGNKIDATLDNQEHIIISRRYAKDFRRCLNGEN</sequence>
<dbReference type="AlphaFoldDB" id="A0A1M7NMD3"/>
<dbReference type="InterPro" id="IPR007492">
    <property type="entry name" value="LytTR_DNA-bd_dom"/>
</dbReference>
<dbReference type="Gene3D" id="2.40.50.1020">
    <property type="entry name" value="LytTr DNA-binding domain"/>
    <property type="match status" value="1"/>
</dbReference>
<keyword evidence="2" id="KW-0238">DNA-binding</keyword>
<dbReference type="Proteomes" id="UP000184038">
    <property type="component" value="Unassembled WGS sequence"/>
</dbReference>
<keyword evidence="3" id="KW-1185">Reference proteome</keyword>
<feature type="domain" description="HTH LytTR-type" evidence="1">
    <location>
        <begin position="40"/>
        <end position="144"/>
    </location>
</feature>
<dbReference type="GO" id="GO:0000156">
    <property type="term" value="F:phosphorelay response regulator activity"/>
    <property type="evidence" value="ECO:0007669"/>
    <property type="project" value="InterPro"/>
</dbReference>
<evidence type="ECO:0000313" key="2">
    <source>
        <dbReference type="EMBL" id="SHN04490.1"/>
    </source>
</evidence>
<evidence type="ECO:0000259" key="1">
    <source>
        <dbReference type="PROSITE" id="PS50930"/>
    </source>
</evidence>